<dbReference type="EMBL" id="OX465080">
    <property type="protein sequence ID" value="CAI9278407.1"/>
    <property type="molecule type" value="Genomic_DNA"/>
</dbReference>
<evidence type="ECO:0000313" key="1">
    <source>
        <dbReference type="EMBL" id="CAI9278407.1"/>
    </source>
</evidence>
<organism evidence="1 2">
    <name type="scientific">Lactuca saligna</name>
    <name type="common">Willowleaf lettuce</name>
    <dbReference type="NCBI Taxonomy" id="75948"/>
    <lineage>
        <taxon>Eukaryota</taxon>
        <taxon>Viridiplantae</taxon>
        <taxon>Streptophyta</taxon>
        <taxon>Embryophyta</taxon>
        <taxon>Tracheophyta</taxon>
        <taxon>Spermatophyta</taxon>
        <taxon>Magnoliopsida</taxon>
        <taxon>eudicotyledons</taxon>
        <taxon>Gunneridae</taxon>
        <taxon>Pentapetalae</taxon>
        <taxon>asterids</taxon>
        <taxon>campanulids</taxon>
        <taxon>Asterales</taxon>
        <taxon>Asteraceae</taxon>
        <taxon>Cichorioideae</taxon>
        <taxon>Cichorieae</taxon>
        <taxon>Lactucinae</taxon>
        <taxon>Lactuca</taxon>
    </lineage>
</organism>
<sequence>MAHRIQQRNPPEDMTDHCFLQFPRSLNDDTHSNYLNNLSLLLTKEIDIAPSFDWGMASRIGLDELIRNFLQYTHLDVSGVPLFVCRVSYDPRKTPDDRTTFSFRLGGVSRECSTIELATRVEIYTADEMRNVHFPTFLADCVTTRPNDYNENTFWAEITG</sequence>
<reference evidence="1" key="1">
    <citation type="submission" date="2023-04" db="EMBL/GenBank/DDBJ databases">
        <authorList>
            <person name="Vijverberg K."/>
            <person name="Xiong W."/>
            <person name="Schranz E."/>
        </authorList>
    </citation>
    <scope>NUCLEOTIDE SEQUENCE</scope>
</reference>
<protein>
    <submittedName>
        <fullName evidence="1">Uncharacterized protein</fullName>
    </submittedName>
</protein>
<proteinExistence type="predicted"/>
<dbReference type="AlphaFoldDB" id="A0AA35YR38"/>
<gene>
    <name evidence="1" type="ORF">LSALG_LOCUS18274</name>
</gene>
<dbReference type="Proteomes" id="UP001177003">
    <property type="component" value="Chromosome 4"/>
</dbReference>
<evidence type="ECO:0000313" key="2">
    <source>
        <dbReference type="Proteomes" id="UP001177003"/>
    </source>
</evidence>
<keyword evidence="2" id="KW-1185">Reference proteome</keyword>
<name>A0AA35YR38_LACSI</name>
<accession>A0AA35YR38</accession>